<dbReference type="PROSITE" id="PS50930">
    <property type="entry name" value="HTH_LYTTR"/>
    <property type="match status" value="1"/>
</dbReference>
<dbReference type="InterPro" id="IPR011006">
    <property type="entry name" value="CheY-like_superfamily"/>
</dbReference>
<dbReference type="RefSeq" id="WP_073097899.1">
    <property type="nucleotide sequence ID" value="NZ_QOVL01000004.1"/>
</dbReference>
<evidence type="ECO:0000313" key="4">
    <source>
        <dbReference type="EMBL" id="RXG32311.1"/>
    </source>
</evidence>
<dbReference type="PANTHER" id="PTHR37299">
    <property type="entry name" value="TRANSCRIPTIONAL REGULATOR-RELATED"/>
    <property type="match status" value="1"/>
</dbReference>
<feature type="domain" description="HTH LytTR-type" evidence="3">
    <location>
        <begin position="130"/>
        <end position="202"/>
    </location>
</feature>
<feature type="domain" description="Response regulatory" evidence="2">
    <location>
        <begin position="3"/>
        <end position="114"/>
    </location>
</feature>
<sequence>MIKAIAIDDEPLALQIIEALCERISYVNLRKTFTSQAEAQRYINKFEVDLLFLDIQMPRQNGIDLYKSLKQETKVIFTTAYSEFAVEGFNVSASDYILKPIAFERFEQAVAKVKKELELEQNSTKVNSHLTIRADYKLHNIPLDEIIMIEAMDDYVKIIRANKATLVARSTMKGILNKLPKPAFTRIHKSFIVNNSKVEAIQAGLVEIAGKQLPIGNTYKEQITANFS</sequence>
<dbReference type="SMART" id="SM00850">
    <property type="entry name" value="LytTR"/>
    <property type="match status" value="1"/>
</dbReference>
<dbReference type="InterPro" id="IPR001789">
    <property type="entry name" value="Sig_transdc_resp-reg_receiver"/>
</dbReference>
<dbReference type="GO" id="GO:0003677">
    <property type="term" value="F:DNA binding"/>
    <property type="evidence" value="ECO:0007669"/>
    <property type="project" value="InterPro"/>
</dbReference>
<dbReference type="EMBL" id="QOVL01000004">
    <property type="protein sequence ID" value="RXG32311.1"/>
    <property type="molecule type" value="Genomic_DNA"/>
</dbReference>
<dbReference type="Gene3D" id="2.40.50.1020">
    <property type="entry name" value="LytTr DNA-binding domain"/>
    <property type="match status" value="1"/>
</dbReference>
<dbReference type="InterPro" id="IPR007492">
    <property type="entry name" value="LytTR_DNA-bd_dom"/>
</dbReference>
<dbReference type="SUPFAM" id="SSF52172">
    <property type="entry name" value="CheY-like"/>
    <property type="match status" value="1"/>
</dbReference>
<dbReference type="Proteomes" id="UP000290608">
    <property type="component" value="Unassembled WGS sequence"/>
</dbReference>
<proteinExistence type="predicted"/>
<dbReference type="InterPro" id="IPR046947">
    <property type="entry name" value="LytR-like"/>
</dbReference>
<feature type="modified residue" description="4-aspartylphosphate" evidence="1">
    <location>
        <position position="54"/>
    </location>
</feature>
<reference evidence="4 5" key="1">
    <citation type="submission" date="2018-07" db="EMBL/GenBank/DDBJ databases">
        <title>Leeuwenhoekiella genomics.</title>
        <authorList>
            <person name="Tahon G."/>
            <person name="Willems A."/>
        </authorList>
    </citation>
    <scope>NUCLEOTIDE SEQUENCE [LARGE SCALE GENOMIC DNA]</scope>
    <source>
        <strain evidence="4 5">LMG 1345</strain>
    </source>
</reference>
<evidence type="ECO:0000259" key="3">
    <source>
        <dbReference type="PROSITE" id="PS50930"/>
    </source>
</evidence>
<protein>
    <submittedName>
        <fullName evidence="4">LytTR family two component transcriptional regulator</fullName>
    </submittedName>
</protein>
<comment type="caution">
    <text evidence="4">The sequence shown here is derived from an EMBL/GenBank/DDBJ whole genome shotgun (WGS) entry which is preliminary data.</text>
</comment>
<evidence type="ECO:0000313" key="5">
    <source>
        <dbReference type="Proteomes" id="UP000290608"/>
    </source>
</evidence>
<organism evidence="4 5">
    <name type="scientific">Leeuwenhoekiella marinoflava</name>
    <dbReference type="NCBI Taxonomy" id="988"/>
    <lineage>
        <taxon>Bacteria</taxon>
        <taxon>Pseudomonadati</taxon>
        <taxon>Bacteroidota</taxon>
        <taxon>Flavobacteriia</taxon>
        <taxon>Flavobacteriales</taxon>
        <taxon>Flavobacteriaceae</taxon>
        <taxon>Leeuwenhoekiella</taxon>
    </lineage>
</organism>
<evidence type="ECO:0000256" key="1">
    <source>
        <dbReference type="PROSITE-ProRule" id="PRU00169"/>
    </source>
</evidence>
<gene>
    <name evidence="4" type="ORF">DSL99_1117</name>
</gene>
<dbReference type="Gene3D" id="3.40.50.2300">
    <property type="match status" value="1"/>
</dbReference>
<keyword evidence="1" id="KW-0597">Phosphoprotein</keyword>
<dbReference type="PROSITE" id="PS50110">
    <property type="entry name" value="RESPONSE_REGULATORY"/>
    <property type="match status" value="1"/>
</dbReference>
<accession>A0A4Q0PPB5</accession>
<dbReference type="SMART" id="SM00448">
    <property type="entry name" value="REC"/>
    <property type="match status" value="1"/>
</dbReference>
<evidence type="ECO:0000259" key="2">
    <source>
        <dbReference type="PROSITE" id="PS50110"/>
    </source>
</evidence>
<name>A0A4Q0PPB5_9FLAO</name>
<dbReference type="Pfam" id="PF04397">
    <property type="entry name" value="LytTR"/>
    <property type="match status" value="1"/>
</dbReference>
<dbReference type="AlphaFoldDB" id="A0A4Q0PPB5"/>
<dbReference type="GO" id="GO:0000156">
    <property type="term" value="F:phosphorelay response regulator activity"/>
    <property type="evidence" value="ECO:0007669"/>
    <property type="project" value="InterPro"/>
</dbReference>
<dbReference type="STRING" id="1122159.SAMN02745246_01042"/>
<dbReference type="Pfam" id="PF00072">
    <property type="entry name" value="Response_reg"/>
    <property type="match status" value="1"/>
</dbReference>
<dbReference type="PANTHER" id="PTHR37299:SF1">
    <property type="entry name" value="STAGE 0 SPORULATION PROTEIN A HOMOLOG"/>
    <property type="match status" value="1"/>
</dbReference>